<dbReference type="PANTHER" id="PTHR12788">
    <property type="entry name" value="PROTEIN-TYROSINE SULFOTRANSFERASE 2"/>
    <property type="match status" value="1"/>
</dbReference>
<dbReference type="InterPro" id="IPR026634">
    <property type="entry name" value="TPST-like"/>
</dbReference>
<organism evidence="16">
    <name type="scientific">Cyprideis torosa</name>
    <dbReference type="NCBI Taxonomy" id="163714"/>
    <lineage>
        <taxon>Eukaryota</taxon>
        <taxon>Metazoa</taxon>
        <taxon>Ecdysozoa</taxon>
        <taxon>Arthropoda</taxon>
        <taxon>Crustacea</taxon>
        <taxon>Oligostraca</taxon>
        <taxon>Ostracoda</taxon>
        <taxon>Podocopa</taxon>
        <taxon>Podocopida</taxon>
        <taxon>Cytherocopina</taxon>
        <taxon>Cytheroidea</taxon>
        <taxon>Cytherideidae</taxon>
        <taxon>Cyprideis</taxon>
    </lineage>
</organism>
<dbReference type="EMBL" id="OB660712">
    <property type="protein sequence ID" value="CAD7225984.1"/>
    <property type="molecule type" value="Genomic_DNA"/>
</dbReference>
<evidence type="ECO:0000256" key="2">
    <source>
        <dbReference type="ARBA" id="ARBA00009988"/>
    </source>
</evidence>
<keyword evidence="9 15" id="KW-0472">Membrane</keyword>
<comment type="similarity">
    <text evidence="2 13">Belongs to the protein sulfotransferase family.</text>
</comment>
<dbReference type="GO" id="GO:0000139">
    <property type="term" value="C:Golgi membrane"/>
    <property type="evidence" value="ECO:0007669"/>
    <property type="project" value="UniProtKB-SubCell"/>
</dbReference>
<comment type="function">
    <text evidence="13">Catalyzes the O-sulfation of tyrosine residues within acidic motifs of polypeptides, using 3'-phosphoadenylyl sulfate (PAPS) as cosubstrate.</text>
</comment>
<keyword evidence="11" id="KW-0325">Glycoprotein</keyword>
<evidence type="ECO:0000313" key="16">
    <source>
        <dbReference type="EMBL" id="CAD7225984.1"/>
    </source>
</evidence>
<evidence type="ECO:0000256" key="7">
    <source>
        <dbReference type="ARBA" id="ARBA00022989"/>
    </source>
</evidence>
<sequence length="439" mass="49843">MPSKVHLPFGHCDRHDTGMARVIFWHRSPVLGLVAAGFCFLCAIYLFSSGPSCSPETRFTIVKDGSDQSRLMSSGLKLVSWDRRVPVNQTASGTTREVVVKTGDGHEFHYARHTTPLIFIGGMPRSGTTLMRAMLDAHPEIRCGEETRVVPRLLQMRSRWIKSEKESVRLEEAGLGKEVLDSGIAAFILEIIARHGEPAKRLCNKDPFTLKSGQYLTELFPKLKFIFMIRDGRATVHSIISRKVTISGFDLNSYRQCLKRWNAAVETMDSQCTLMGEDRCLRVRYEQLVLHPEEQMRAILSFLEVPWNDSVLHHEEYINKPGGVSLSKVERSSDQVIRPVNLEALSKWVGKIPDDVVKDMENIAPMLAHFGYDPEANPPKYGDPDWWVLQETKRVLTQEEIWKKKAEELLASKRRANQGLQEEEGEPFDEDVQSPAKKS</sequence>
<gene>
    <name evidence="16" type="ORF">CTOB1V02_LOCUS3911</name>
</gene>
<evidence type="ECO:0000256" key="10">
    <source>
        <dbReference type="ARBA" id="ARBA00023157"/>
    </source>
</evidence>
<evidence type="ECO:0000256" key="4">
    <source>
        <dbReference type="ARBA" id="ARBA00022679"/>
    </source>
</evidence>
<evidence type="ECO:0000256" key="3">
    <source>
        <dbReference type="ARBA" id="ARBA00013262"/>
    </source>
</evidence>
<evidence type="ECO:0000256" key="12">
    <source>
        <dbReference type="ARBA" id="ARBA00048460"/>
    </source>
</evidence>
<feature type="compositionally biased region" description="Acidic residues" evidence="14">
    <location>
        <begin position="421"/>
        <end position="432"/>
    </location>
</feature>
<dbReference type="SUPFAM" id="SSF52540">
    <property type="entry name" value="P-loop containing nucleoside triphosphate hydrolases"/>
    <property type="match status" value="1"/>
</dbReference>
<evidence type="ECO:0000256" key="1">
    <source>
        <dbReference type="ARBA" id="ARBA00004323"/>
    </source>
</evidence>
<feature type="region of interest" description="Disordered" evidence="14">
    <location>
        <begin position="415"/>
        <end position="439"/>
    </location>
</feature>
<dbReference type="FunFam" id="3.40.50.300:FF:000290">
    <property type="entry name" value="Protein-tyrosine sulfotransferase"/>
    <property type="match status" value="1"/>
</dbReference>
<evidence type="ECO:0000256" key="5">
    <source>
        <dbReference type="ARBA" id="ARBA00022692"/>
    </source>
</evidence>
<reference evidence="16" key="1">
    <citation type="submission" date="2020-11" db="EMBL/GenBank/DDBJ databases">
        <authorList>
            <person name="Tran Van P."/>
        </authorList>
    </citation>
    <scope>NUCLEOTIDE SEQUENCE</scope>
</reference>
<keyword evidence="7 15" id="KW-1133">Transmembrane helix</keyword>
<evidence type="ECO:0000256" key="15">
    <source>
        <dbReference type="SAM" id="Phobius"/>
    </source>
</evidence>
<feature type="transmembrane region" description="Helical" evidence="15">
    <location>
        <begin position="30"/>
        <end position="48"/>
    </location>
</feature>
<dbReference type="AlphaFoldDB" id="A0A7R8WBW1"/>
<keyword evidence="5 15" id="KW-0812">Transmembrane</keyword>
<keyword evidence="10" id="KW-1015">Disulfide bond</keyword>
<name>A0A7R8WBW1_9CRUS</name>
<dbReference type="Pfam" id="PF13469">
    <property type="entry name" value="Sulfotransfer_3"/>
    <property type="match status" value="1"/>
</dbReference>
<keyword evidence="6" id="KW-0735">Signal-anchor</keyword>
<keyword evidence="4 13" id="KW-0808">Transferase</keyword>
<evidence type="ECO:0000256" key="8">
    <source>
        <dbReference type="ARBA" id="ARBA00023034"/>
    </source>
</evidence>
<comment type="subcellular location">
    <subcellularLocation>
        <location evidence="1">Golgi apparatus membrane</location>
        <topology evidence="1">Single-pass type II membrane protein</topology>
    </subcellularLocation>
</comment>
<dbReference type="InterPro" id="IPR027417">
    <property type="entry name" value="P-loop_NTPase"/>
</dbReference>
<protein>
    <recommendedName>
        <fullName evidence="3 13">Protein-tyrosine sulfotransferase</fullName>
        <ecNumber evidence="3 13">2.8.2.20</ecNumber>
    </recommendedName>
</protein>
<dbReference type="PANTHER" id="PTHR12788:SF10">
    <property type="entry name" value="PROTEIN-TYROSINE SULFOTRANSFERASE"/>
    <property type="match status" value="1"/>
</dbReference>
<dbReference type="EC" id="2.8.2.20" evidence="3 13"/>
<evidence type="ECO:0000256" key="14">
    <source>
        <dbReference type="SAM" id="MobiDB-lite"/>
    </source>
</evidence>
<dbReference type="OrthoDB" id="545675at2759"/>
<proteinExistence type="inferred from homology"/>
<comment type="catalytic activity">
    <reaction evidence="12 13">
        <text>L-tyrosyl-[protein] + 3'-phosphoadenylyl sulfate = O-sulfo-L-tyrosine-[protein] + adenosine 3',5'-bisphosphate + H(+)</text>
        <dbReference type="Rhea" id="RHEA:16801"/>
        <dbReference type="Rhea" id="RHEA-COMP:10136"/>
        <dbReference type="Rhea" id="RHEA-COMP:11688"/>
        <dbReference type="ChEBI" id="CHEBI:15378"/>
        <dbReference type="ChEBI" id="CHEBI:46858"/>
        <dbReference type="ChEBI" id="CHEBI:58339"/>
        <dbReference type="ChEBI" id="CHEBI:58343"/>
        <dbReference type="ChEBI" id="CHEBI:65286"/>
        <dbReference type="EC" id="2.8.2.20"/>
    </reaction>
</comment>
<accession>A0A7R8WBW1</accession>
<dbReference type="Gene3D" id="3.40.50.300">
    <property type="entry name" value="P-loop containing nucleotide triphosphate hydrolases"/>
    <property type="match status" value="1"/>
</dbReference>
<keyword evidence="8" id="KW-0333">Golgi apparatus</keyword>
<evidence type="ECO:0000256" key="6">
    <source>
        <dbReference type="ARBA" id="ARBA00022968"/>
    </source>
</evidence>
<evidence type="ECO:0000256" key="9">
    <source>
        <dbReference type="ARBA" id="ARBA00023136"/>
    </source>
</evidence>
<evidence type="ECO:0000256" key="13">
    <source>
        <dbReference type="RuleBase" id="RU365018"/>
    </source>
</evidence>
<evidence type="ECO:0000256" key="11">
    <source>
        <dbReference type="ARBA" id="ARBA00023180"/>
    </source>
</evidence>
<dbReference type="GO" id="GO:0008476">
    <property type="term" value="F:protein-tyrosine sulfotransferase activity"/>
    <property type="evidence" value="ECO:0007669"/>
    <property type="project" value="UniProtKB-EC"/>
</dbReference>